<sequence length="193" mass="22149">MSKILIINGHSQRSGSPGRLSATFVARADAFFEGKGFEINRTHIDDDYSVEDEVEKLKWADTVFLQFPINWLATPWALKKYIDEVWMLGLQGHLSNGDGRVPEAPTRNYGLGGKLDSTYMLSITGNAPREAFSNPEEKFFDGLSEDDLFRWLHLNFKWNGQTQLPTFVAYDVMKNPQIERDFARFDAHLHENF</sequence>
<protein>
    <submittedName>
        <fullName evidence="6">NAD(P)H-dependent oxidoreductase</fullName>
    </submittedName>
</protein>
<keyword evidence="7" id="KW-1185">Reference proteome</keyword>
<keyword evidence="3" id="KW-0274">FAD</keyword>
<dbReference type="PANTHER" id="PTHR46305">
    <property type="match status" value="1"/>
</dbReference>
<evidence type="ECO:0000259" key="5">
    <source>
        <dbReference type="Pfam" id="PF02525"/>
    </source>
</evidence>
<name>A0A9X2KL64_9SPHN</name>
<evidence type="ECO:0000256" key="4">
    <source>
        <dbReference type="ARBA" id="ARBA00037981"/>
    </source>
</evidence>
<evidence type="ECO:0000256" key="3">
    <source>
        <dbReference type="ARBA" id="ARBA00022827"/>
    </source>
</evidence>
<dbReference type="SUPFAM" id="SSF52218">
    <property type="entry name" value="Flavoproteins"/>
    <property type="match status" value="1"/>
</dbReference>
<dbReference type="Pfam" id="PF02525">
    <property type="entry name" value="Flavodoxin_2"/>
    <property type="match status" value="1"/>
</dbReference>
<organism evidence="6 7">
    <name type="scientific">Sphingomonas tagetis</name>
    <dbReference type="NCBI Taxonomy" id="2949092"/>
    <lineage>
        <taxon>Bacteria</taxon>
        <taxon>Pseudomonadati</taxon>
        <taxon>Pseudomonadota</taxon>
        <taxon>Alphaproteobacteria</taxon>
        <taxon>Sphingomonadales</taxon>
        <taxon>Sphingomonadaceae</taxon>
        <taxon>Sphingomonas</taxon>
    </lineage>
</organism>
<reference evidence="6" key="1">
    <citation type="submission" date="2022-05" db="EMBL/GenBank/DDBJ databases">
        <title>Sphingomonas sp. strain MG17 Genome sequencing and assembly.</title>
        <authorList>
            <person name="Kim I."/>
        </authorList>
    </citation>
    <scope>NUCLEOTIDE SEQUENCE</scope>
    <source>
        <strain evidence="6">MG17</strain>
    </source>
</reference>
<dbReference type="InterPro" id="IPR052397">
    <property type="entry name" value="NADPH-QR_MdaB"/>
</dbReference>
<comment type="similarity">
    <text evidence="4">Belongs to the oxidoreductase MdaB family.</text>
</comment>
<evidence type="ECO:0000256" key="2">
    <source>
        <dbReference type="ARBA" id="ARBA00022630"/>
    </source>
</evidence>
<dbReference type="AlphaFoldDB" id="A0A9X2KL64"/>
<gene>
    <name evidence="6" type="ORF">M9978_07730</name>
</gene>
<comment type="cofactor">
    <cofactor evidence="1">
        <name>FAD</name>
        <dbReference type="ChEBI" id="CHEBI:57692"/>
    </cofactor>
</comment>
<dbReference type="EMBL" id="JAMLDX010000004">
    <property type="protein sequence ID" value="MCP3730317.1"/>
    <property type="molecule type" value="Genomic_DNA"/>
</dbReference>
<feature type="domain" description="Flavodoxin-like fold" evidence="5">
    <location>
        <begin position="2"/>
        <end position="187"/>
    </location>
</feature>
<evidence type="ECO:0000313" key="7">
    <source>
        <dbReference type="Proteomes" id="UP001139451"/>
    </source>
</evidence>
<dbReference type="InterPro" id="IPR003680">
    <property type="entry name" value="Flavodoxin_fold"/>
</dbReference>
<proteinExistence type="inferred from homology"/>
<evidence type="ECO:0000256" key="1">
    <source>
        <dbReference type="ARBA" id="ARBA00001974"/>
    </source>
</evidence>
<keyword evidence="2" id="KW-0285">Flavoprotein</keyword>
<evidence type="ECO:0000313" key="6">
    <source>
        <dbReference type="EMBL" id="MCP3730317.1"/>
    </source>
</evidence>
<dbReference type="InterPro" id="IPR029039">
    <property type="entry name" value="Flavoprotein-like_sf"/>
</dbReference>
<comment type="caution">
    <text evidence="6">The sequence shown here is derived from an EMBL/GenBank/DDBJ whole genome shotgun (WGS) entry which is preliminary data.</text>
</comment>
<dbReference type="Proteomes" id="UP001139451">
    <property type="component" value="Unassembled WGS sequence"/>
</dbReference>
<dbReference type="Gene3D" id="3.40.50.360">
    <property type="match status" value="1"/>
</dbReference>
<accession>A0A9X2KL64</accession>
<dbReference type="PANTHER" id="PTHR46305:SF3">
    <property type="entry name" value="NADPH:QUINONE OXIDOREDUCTASE MDAB"/>
    <property type="match status" value="1"/>
</dbReference>